<evidence type="ECO:0000313" key="4">
    <source>
        <dbReference type="EMBL" id="GJJ06917.1"/>
    </source>
</evidence>
<evidence type="ECO:0000256" key="1">
    <source>
        <dbReference type="ARBA" id="ARBA00022793"/>
    </source>
</evidence>
<keyword evidence="5" id="KW-1185">Reference proteome</keyword>
<dbReference type="GO" id="GO:0004609">
    <property type="term" value="F:phosphatidylserine decarboxylase activity"/>
    <property type="evidence" value="ECO:0007669"/>
    <property type="project" value="InterPro"/>
</dbReference>
<comment type="caution">
    <text evidence="4">The sequence shown here is derived from an EMBL/GenBank/DDBJ whole genome shotgun (WGS) entry which is preliminary data.</text>
</comment>
<organism evidence="4 5">
    <name type="scientific">Clathrus columnatus</name>
    <dbReference type="NCBI Taxonomy" id="1419009"/>
    <lineage>
        <taxon>Eukaryota</taxon>
        <taxon>Fungi</taxon>
        <taxon>Dikarya</taxon>
        <taxon>Basidiomycota</taxon>
        <taxon>Agaricomycotina</taxon>
        <taxon>Agaricomycetes</taxon>
        <taxon>Phallomycetidae</taxon>
        <taxon>Phallales</taxon>
        <taxon>Clathraceae</taxon>
        <taxon>Clathrus</taxon>
    </lineage>
</organism>
<dbReference type="PANTHER" id="PTHR10067:SF9">
    <property type="entry name" value="PHOSPHATIDYLSERINE DECARBOXYLASE FAMILY PROTEIN (AFU_ORTHOLOGUE AFUA_7G01730)"/>
    <property type="match status" value="1"/>
</dbReference>
<dbReference type="AlphaFoldDB" id="A0AAV4ZXP7"/>
<name>A0AAV4ZXP7_9AGAM</name>
<feature type="domain" description="L-tryptophan decarboxylase PsiD-like" evidence="3">
    <location>
        <begin position="48"/>
        <end position="167"/>
    </location>
</feature>
<keyword evidence="1" id="KW-0210">Decarboxylase</keyword>
<gene>
    <name evidence="4" type="ORF">Clacol_001113</name>
</gene>
<sequence>MALHPAEAFRRAGWISDNPNVQTKYLQALYTESQKLRSCNGKVGLLSSVQAFKDFIENNPVILEDFNKMFEEATSDEPPRDYQELILMLNLIFREAPRFGSFGPPVYMLMAKTMNTKSGFSVYSKEEMNFQFKKMFETWTLFLTSRDSRSVITTSEGGWLCSAAQMAMMREYDGATFEEVFICDPEDSYYGFTSYEDFFTRRFRNPQKHRPTGPPGDLRAISAPCESTVYAYQTNVGEADELYIKDEAYSLIQLLDADPYTNKFIGGSVLQGFLNTTGYHRWHSPVNGWIRKIVDVPGTYFLQAENTLNSRIPPPESDDPPPYLRSLRYFAHTAARQLIFIEADNPKLGLVCFIAIGMTEISTCQASVYEGQHIVRGDELGTFHFGGSSFALVFKAGANIRMEEEYTVLGAVLRINKCIATIDL</sequence>
<evidence type="ECO:0000259" key="3">
    <source>
        <dbReference type="Pfam" id="PF12588"/>
    </source>
</evidence>
<evidence type="ECO:0000256" key="2">
    <source>
        <dbReference type="ARBA" id="ARBA00023239"/>
    </source>
</evidence>
<dbReference type="PANTHER" id="PTHR10067">
    <property type="entry name" value="PHOSPHATIDYLSERINE DECARBOXYLASE"/>
    <property type="match status" value="1"/>
</dbReference>
<dbReference type="GO" id="GO:0005739">
    <property type="term" value="C:mitochondrion"/>
    <property type="evidence" value="ECO:0007669"/>
    <property type="project" value="TreeGrafter"/>
</dbReference>
<dbReference type="Pfam" id="PF02666">
    <property type="entry name" value="PS_Dcarbxylase"/>
    <property type="match status" value="1"/>
</dbReference>
<evidence type="ECO:0000313" key="5">
    <source>
        <dbReference type="Proteomes" id="UP001050691"/>
    </source>
</evidence>
<dbReference type="InterPro" id="IPR022237">
    <property type="entry name" value="PsiD-like"/>
</dbReference>
<protein>
    <recommendedName>
        <fullName evidence="3">L-tryptophan decarboxylase PsiD-like domain-containing protein</fullName>
    </recommendedName>
</protein>
<keyword evidence="2" id="KW-0456">Lyase</keyword>
<dbReference type="Pfam" id="PF12588">
    <property type="entry name" value="PSDC"/>
    <property type="match status" value="1"/>
</dbReference>
<dbReference type="GO" id="GO:0006646">
    <property type="term" value="P:phosphatidylethanolamine biosynthetic process"/>
    <property type="evidence" value="ECO:0007669"/>
    <property type="project" value="TreeGrafter"/>
</dbReference>
<proteinExistence type="predicted"/>
<reference evidence="4" key="1">
    <citation type="submission" date="2021-10" db="EMBL/GenBank/DDBJ databases">
        <title>De novo Genome Assembly of Clathrus columnatus (Basidiomycota, Fungi) Using Illumina and Nanopore Sequence Data.</title>
        <authorList>
            <person name="Ogiso-Tanaka E."/>
            <person name="Itagaki H."/>
            <person name="Hosoya T."/>
            <person name="Hosaka K."/>
        </authorList>
    </citation>
    <scope>NUCLEOTIDE SEQUENCE</scope>
    <source>
        <strain evidence="4">MO-923</strain>
    </source>
</reference>
<dbReference type="InterPro" id="IPR003817">
    <property type="entry name" value="PS_Dcarbxylase"/>
</dbReference>
<dbReference type="Proteomes" id="UP001050691">
    <property type="component" value="Unassembled WGS sequence"/>
</dbReference>
<accession>A0AAV4ZXP7</accession>
<dbReference type="EMBL" id="BPWL01000002">
    <property type="protein sequence ID" value="GJJ06917.1"/>
    <property type="molecule type" value="Genomic_DNA"/>
</dbReference>